<comment type="caution">
    <text evidence="2">The sequence shown here is derived from an EMBL/GenBank/DDBJ whole genome shotgun (WGS) entry which is preliminary data.</text>
</comment>
<protein>
    <recommendedName>
        <fullName evidence="1">Alfin N-terminal domain-containing protein</fullName>
    </recommendedName>
</protein>
<accession>A0AAV8RN45</accession>
<reference evidence="2 3" key="1">
    <citation type="submission" date="2022-12" db="EMBL/GenBank/DDBJ databases">
        <title>Chromosome-scale assembly of the Ensete ventricosum genome.</title>
        <authorList>
            <person name="Dussert Y."/>
            <person name="Stocks J."/>
            <person name="Wendawek A."/>
            <person name="Woldeyes F."/>
            <person name="Nichols R.A."/>
            <person name="Borrell J.S."/>
        </authorList>
    </citation>
    <scope>NUCLEOTIDE SEQUENCE [LARGE SCALE GENOMIC DNA]</scope>
    <source>
        <strain evidence="3">cv. Maze</strain>
        <tissue evidence="2">Seeds</tissue>
    </source>
</reference>
<proteinExistence type="predicted"/>
<dbReference type="EMBL" id="JAQQAF010000001">
    <property type="protein sequence ID" value="KAJ8510057.1"/>
    <property type="molecule type" value="Genomic_DNA"/>
</dbReference>
<evidence type="ECO:0000259" key="1">
    <source>
        <dbReference type="Pfam" id="PF12165"/>
    </source>
</evidence>
<sequence>MRSRTQPSFHQMWRSRVRPGKHNHLKETPLSFAFAFSLSSIVLRPPILFLRSPSNPLKTLICIHRPGKSSETDFSGRRACLIKALKTDFQRFDQHCDPGNRAVSAQESCGGSDSGL</sequence>
<feature type="domain" description="Alfin N-terminal" evidence="1">
    <location>
        <begin position="72"/>
        <end position="102"/>
    </location>
</feature>
<dbReference type="Pfam" id="PF12165">
    <property type="entry name" value="Alfin"/>
    <property type="match status" value="1"/>
</dbReference>
<evidence type="ECO:0000313" key="2">
    <source>
        <dbReference type="EMBL" id="KAJ8510057.1"/>
    </source>
</evidence>
<name>A0AAV8RN45_ENSVE</name>
<evidence type="ECO:0000313" key="3">
    <source>
        <dbReference type="Proteomes" id="UP001222027"/>
    </source>
</evidence>
<dbReference type="GO" id="GO:0006355">
    <property type="term" value="P:regulation of DNA-templated transcription"/>
    <property type="evidence" value="ECO:0007669"/>
    <property type="project" value="InterPro"/>
</dbReference>
<organism evidence="2 3">
    <name type="scientific">Ensete ventricosum</name>
    <name type="common">Abyssinian banana</name>
    <name type="synonym">Musa ensete</name>
    <dbReference type="NCBI Taxonomy" id="4639"/>
    <lineage>
        <taxon>Eukaryota</taxon>
        <taxon>Viridiplantae</taxon>
        <taxon>Streptophyta</taxon>
        <taxon>Embryophyta</taxon>
        <taxon>Tracheophyta</taxon>
        <taxon>Spermatophyta</taxon>
        <taxon>Magnoliopsida</taxon>
        <taxon>Liliopsida</taxon>
        <taxon>Zingiberales</taxon>
        <taxon>Musaceae</taxon>
        <taxon>Ensete</taxon>
    </lineage>
</organism>
<dbReference type="AlphaFoldDB" id="A0AAV8RN45"/>
<dbReference type="InterPro" id="IPR021998">
    <property type="entry name" value="Alfin_N"/>
</dbReference>
<keyword evidence="3" id="KW-1185">Reference proteome</keyword>
<dbReference type="GO" id="GO:0042393">
    <property type="term" value="F:histone binding"/>
    <property type="evidence" value="ECO:0007669"/>
    <property type="project" value="InterPro"/>
</dbReference>
<gene>
    <name evidence="2" type="ORF">OPV22_000491</name>
</gene>
<dbReference type="Proteomes" id="UP001222027">
    <property type="component" value="Unassembled WGS sequence"/>
</dbReference>